<feature type="region of interest" description="Disordered" evidence="9">
    <location>
        <begin position="314"/>
        <end position="372"/>
    </location>
</feature>
<organism evidence="11 12">
    <name type="scientific">Bifidobacterium favimelis</name>
    <dbReference type="NCBI Taxonomy" id="3122979"/>
    <lineage>
        <taxon>Bacteria</taxon>
        <taxon>Bacillati</taxon>
        <taxon>Actinomycetota</taxon>
        <taxon>Actinomycetes</taxon>
        <taxon>Bifidobacteriales</taxon>
        <taxon>Bifidobacteriaceae</taxon>
        <taxon>Bifidobacterium</taxon>
    </lineage>
</organism>
<feature type="compositionally biased region" description="Polar residues" evidence="9">
    <location>
        <begin position="354"/>
        <end position="365"/>
    </location>
</feature>
<reference evidence="11 12" key="1">
    <citation type="submission" date="2024-02" db="EMBL/GenBank/DDBJ databases">
        <title>Bifidobacterium honeyensis sp. nov., isolated from the comb honey.</title>
        <authorList>
            <person name="Liu W."/>
            <person name="Li Y."/>
        </authorList>
    </citation>
    <scope>NUCLEOTIDE SEQUENCE [LARGE SCALE GENOMIC DNA]</scope>
    <source>
        <strain evidence="11 12">IMAU50988</strain>
    </source>
</reference>
<dbReference type="SUPFAM" id="SSF81338">
    <property type="entry name" value="Aquaporin-like"/>
    <property type="match status" value="1"/>
</dbReference>
<dbReference type="RefSeq" id="WP_340469204.1">
    <property type="nucleotide sequence ID" value="NZ_JBANBB010000001.1"/>
</dbReference>
<evidence type="ECO:0000313" key="12">
    <source>
        <dbReference type="Proteomes" id="UP001373159"/>
    </source>
</evidence>
<feature type="compositionally biased region" description="Basic and acidic residues" evidence="9">
    <location>
        <begin position="1"/>
        <end position="11"/>
    </location>
</feature>
<protein>
    <submittedName>
        <fullName evidence="11">Aquaporin</fullName>
    </submittedName>
</protein>
<evidence type="ECO:0000256" key="2">
    <source>
        <dbReference type="ARBA" id="ARBA00006175"/>
    </source>
</evidence>
<feature type="region of interest" description="Disordered" evidence="9">
    <location>
        <begin position="1"/>
        <end position="33"/>
    </location>
</feature>
<comment type="subcellular location">
    <subcellularLocation>
        <location evidence="1">Cell membrane</location>
        <topology evidence="1">Multi-pass membrane protein</topology>
    </subcellularLocation>
</comment>
<evidence type="ECO:0000256" key="7">
    <source>
        <dbReference type="ARBA" id="ARBA00023136"/>
    </source>
</evidence>
<evidence type="ECO:0000256" key="6">
    <source>
        <dbReference type="ARBA" id="ARBA00022989"/>
    </source>
</evidence>
<feature type="transmembrane region" description="Helical" evidence="10">
    <location>
        <begin position="232"/>
        <end position="250"/>
    </location>
</feature>
<feature type="transmembrane region" description="Helical" evidence="10">
    <location>
        <begin position="90"/>
        <end position="113"/>
    </location>
</feature>
<keyword evidence="6 10" id="KW-1133">Transmembrane helix</keyword>
<feature type="compositionally biased region" description="Low complexity" evidence="9">
    <location>
        <begin position="18"/>
        <end position="27"/>
    </location>
</feature>
<dbReference type="InterPro" id="IPR000425">
    <property type="entry name" value="MIP"/>
</dbReference>
<evidence type="ECO:0000256" key="4">
    <source>
        <dbReference type="ARBA" id="ARBA00022475"/>
    </source>
</evidence>
<evidence type="ECO:0000256" key="8">
    <source>
        <dbReference type="RuleBase" id="RU000477"/>
    </source>
</evidence>
<evidence type="ECO:0000313" key="11">
    <source>
        <dbReference type="EMBL" id="MEK0306661.1"/>
    </source>
</evidence>
<dbReference type="Gene3D" id="1.20.1080.10">
    <property type="entry name" value="Glycerol uptake facilitator protein"/>
    <property type="match status" value="1"/>
</dbReference>
<evidence type="ECO:0000256" key="10">
    <source>
        <dbReference type="SAM" id="Phobius"/>
    </source>
</evidence>
<dbReference type="Pfam" id="PF00230">
    <property type="entry name" value="MIP"/>
    <property type="match status" value="1"/>
</dbReference>
<dbReference type="PROSITE" id="PS00221">
    <property type="entry name" value="MIP"/>
    <property type="match status" value="1"/>
</dbReference>
<evidence type="ECO:0000256" key="3">
    <source>
        <dbReference type="ARBA" id="ARBA00022448"/>
    </source>
</evidence>
<dbReference type="EMBL" id="JBANBB010000001">
    <property type="protein sequence ID" value="MEK0306661.1"/>
    <property type="molecule type" value="Genomic_DNA"/>
</dbReference>
<dbReference type="PANTHER" id="PTHR19139:SF199">
    <property type="entry name" value="MIP17260P"/>
    <property type="match status" value="1"/>
</dbReference>
<proteinExistence type="inferred from homology"/>
<dbReference type="PRINTS" id="PR00783">
    <property type="entry name" value="MINTRINSICP"/>
</dbReference>
<dbReference type="PANTHER" id="PTHR19139">
    <property type="entry name" value="AQUAPORIN TRANSPORTER"/>
    <property type="match status" value="1"/>
</dbReference>
<dbReference type="InterPro" id="IPR022357">
    <property type="entry name" value="MIP_CS"/>
</dbReference>
<sequence>MDSDSPMRSEADGQVPDIPTETTIEPPQGFTEDGSDEAVMADVTVMPDRSAGAAAARQPAAMWIGAAAELAGTFLICSMIYLIYSLCGAVLGLNVILVALTTVLVYAGVTAMLGRVSGGHFNPAVTVAAMFTSQTGWLEGLVYIVAQMIGAIAAGGVLAILPTSGSVPAETWLAFSVNGFGKASPSSPYLAKSGLTFGVSMAVVTELMACLLVVGTAVATMRRNGRPRHGHALYMGLAYGAGVFLTYLVTGSGLNPARSTGVAVFAHFKKSSVDPLGQLWIFWICPLLAAAIVGLFCIIADMLKESARSAASDPLQGSVGFSEEPDGSDQVFDQDAQEGEGDPRVDPAEGAAGESTTVEGYQSQGIHGRHAA</sequence>
<dbReference type="Proteomes" id="UP001373159">
    <property type="component" value="Unassembled WGS sequence"/>
</dbReference>
<evidence type="ECO:0000256" key="5">
    <source>
        <dbReference type="ARBA" id="ARBA00022692"/>
    </source>
</evidence>
<dbReference type="InterPro" id="IPR034294">
    <property type="entry name" value="Aquaporin_transptr"/>
</dbReference>
<name>A0ABU8ZN43_9BIFI</name>
<accession>A0ABU8ZN43</accession>
<keyword evidence="4" id="KW-1003">Cell membrane</keyword>
<comment type="similarity">
    <text evidence="2 8">Belongs to the MIP/aquaporin (TC 1.A.8) family.</text>
</comment>
<keyword evidence="5 8" id="KW-0812">Transmembrane</keyword>
<keyword evidence="3 8" id="KW-0813">Transport</keyword>
<keyword evidence="12" id="KW-1185">Reference proteome</keyword>
<keyword evidence="7 10" id="KW-0472">Membrane</keyword>
<feature type="transmembrane region" description="Helical" evidence="10">
    <location>
        <begin position="195"/>
        <end position="220"/>
    </location>
</feature>
<feature type="transmembrane region" description="Helical" evidence="10">
    <location>
        <begin position="60"/>
        <end position="84"/>
    </location>
</feature>
<evidence type="ECO:0000256" key="9">
    <source>
        <dbReference type="SAM" id="MobiDB-lite"/>
    </source>
</evidence>
<feature type="transmembrane region" description="Helical" evidence="10">
    <location>
        <begin position="280"/>
        <end position="300"/>
    </location>
</feature>
<comment type="caution">
    <text evidence="11">The sequence shown here is derived from an EMBL/GenBank/DDBJ whole genome shotgun (WGS) entry which is preliminary data.</text>
</comment>
<evidence type="ECO:0000256" key="1">
    <source>
        <dbReference type="ARBA" id="ARBA00004651"/>
    </source>
</evidence>
<dbReference type="InterPro" id="IPR023271">
    <property type="entry name" value="Aquaporin-like"/>
</dbReference>
<gene>
    <name evidence="11" type="ORF">V8P97_04175</name>
</gene>